<dbReference type="InterPro" id="IPR029069">
    <property type="entry name" value="HotDog_dom_sf"/>
</dbReference>
<sequence length="250" mass="26868">MSANNEISGNASPELKQLFENPAMVFPTLDRDGNYRVLGFAMETVFQRVVVAELSVNLKEPTHSSGPASLLDPSYSRREGSATLQEPKANVKLVCEIDVLPDMANNQHILHGGCIGFLIDMCVQYLFRLIPKSNAFLIHLTFRCSSLASVAANKILSSNGSAQTISLSSPPDLGLVSQSMHVVYHSPSPVNDRLKIVSTTMPLPMSSGGKGVASNVCICTEVRFSTLDFSAIIELLTAFAAPALSVLVRS</sequence>
<proteinExistence type="predicted"/>
<gene>
    <name evidence="2" type="ORF">D9757_007314</name>
</gene>
<evidence type="ECO:0000313" key="3">
    <source>
        <dbReference type="Proteomes" id="UP000518752"/>
    </source>
</evidence>
<keyword evidence="3" id="KW-1185">Reference proteome</keyword>
<dbReference type="AlphaFoldDB" id="A0A8H5M6V7"/>
<feature type="region of interest" description="Disordered" evidence="1">
    <location>
        <begin position="60"/>
        <end position="82"/>
    </location>
</feature>
<accession>A0A8H5M6V7</accession>
<dbReference type="EMBL" id="JAACJN010000050">
    <property type="protein sequence ID" value="KAF5382869.1"/>
    <property type="molecule type" value="Genomic_DNA"/>
</dbReference>
<organism evidence="2 3">
    <name type="scientific">Collybiopsis confluens</name>
    <dbReference type="NCBI Taxonomy" id="2823264"/>
    <lineage>
        <taxon>Eukaryota</taxon>
        <taxon>Fungi</taxon>
        <taxon>Dikarya</taxon>
        <taxon>Basidiomycota</taxon>
        <taxon>Agaricomycotina</taxon>
        <taxon>Agaricomycetes</taxon>
        <taxon>Agaricomycetidae</taxon>
        <taxon>Agaricales</taxon>
        <taxon>Marasmiineae</taxon>
        <taxon>Omphalotaceae</taxon>
        <taxon>Collybiopsis</taxon>
    </lineage>
</organism>
<evidence type="ECO:0008006" key="4">
    <source>
        <dbReference type="Google" id="ProtNLM"/>
    </source>
</evidence>
<dbReference type="OrthoDB" id="2831072at2759"/>
<evidence type="ECO:0000313" key="2">
    <source>
        <dbReference type="EMBL" id="KAF5382869.1"/>
    </source>
</evidence>
<protein>
    <recommendedName>
        <fullName evidence="4">Thioesterase domain-containing protein</fullName>
    </recommendedName>
</protein>
<comment type="caution">
    <text evidence="2">The sequence shown here is derived from an EMBL/GenBank/DDBJ whole genome shotgun (WGS) entry which is preliminary data.</text>
</comment>
<dbReference type="SUPFAM" id="SSF54637">
    <property type="entry name" value="Thioesterase/thiol ester dehydrase-isomerase"/>
    <property type="match status" value="1"/>
</dbReference>
<dbReference type="Gene3D" id="3.10.129.10">
    <property type="entry name" value="Hotdog Thioesterase"/>
    <property type="match status" value="1"/>
</dbReference>
<dbReference type="Proteomes" id="UP000518752">
    <property type="component" value="Unassembled WGS sequence"/>
</dbReference>
<name>A0A8H5M6V7_9AGAR</name>
<evidence type="ECO:0000256" key="1">
    <source>
        <dbReference type="SAM" id="MobiDB-lite"/>
    </source>
</evidence>
<reference evidence="2 3" key="1">
    <citation type="journal article" date="2020" name="ISME J.">
        <title>Uncovering the hidden diversity of litter-decomposition mechanisms in mushroom-forming fungi.</title>
        <authorList>
            <person name="Floudas D."/>
            <person name="Bentzer J."/>
            <person name="Ahren D."/>
            <person name="Johansson T."/>
            <person name="Persson P."/>
            <person name="Tunlid A."/>
        </authorList>
    </citation>
    <scope>NUCLEOTIDE SEQUENCE [LARGE SCALE GENOMIC DNA]</scope>
    <source>
        <strain evidence="2 3">CBS 406.79</strain>
    </source>
</reference>